<organism evidence="1 2">
    <name type="scientific">Flagellimonas lutimaris</name>
    <dbReference type="NCBI Taxonomy" id="475082"/>
    <lineage>
        <taxon>Bacteria</taxon>
        <taxon>Pseudomonadati</taxon>
        <taxon>Bacteroidota</taxon>
        <taxon>Flavobacteriia</taxon>
        <taxon>Flavobacteriales</taxon>
        <taxon>Flavobacteriaceae</taxon>
        <taxon>Flagellimonas</taxon>
    </lineage>
</organism>
<dbReference type="AlphaFoldDB" id="A0A3A1NB96"/>
<accession>A0A3A1NB96</accession>
<reference evidence="1 2" key="1">
    <citation type="submission" date="2018-08" db="EMBL/GenBank/DDBJ databases">
        <title>Proposal of Muricauda 72 sp.nov. and Muricauda NH166 sp.nov., isolated from seawater.</title>
        <authorList>
            <person name="Cheng H."/>
            <person name="Wu Y.-H."/>
            <person name="Guo L.-L."/>
            <person name="Xu X.-W."/>
        </authorList>
    </citation>
    <scope>NUCLEOTIDE SEQUENCE [LARGE SCALE GENOMIC DNA]</scope>
    <source>
        <strain evidence="1 2">KCTC 22173</strain>
    </source>
</reference>
<dbReference type="OrthoDB" id="1245542at2"/>
<evidence type="ECO:0000313" key="2">
    <source>
        <dbReference type="Proteomes" id="UP000266067"/>
    </source>
</evidence>
<comment type="caution">
    <text evidence="1">The sequence shown here is derived from an EMBL/GenBank/DDBJ whole genome shotgun (WGS) entry which is preliminary data.</text>
</comment>
<proteinExistence type="predicted"/>
<dbReference type="Proteomes" id="UP000266067">
    <property type="component" value="Unassembled WGS sequence"/>
</dbReference>
<name>A0A3A1NB96_9FLAO</name>
<dbReference type="RefSeq" id="WP_119607178.1">
    <property type="nucleotide sequence ID" value="NZ_QXFH01000070.1"/>
</dbReference>
<keyword evidence="2" id="KW-1185">Reference proteome</keyword>
<gene>
    <name evidence="1" type="ORF">D2V08_06155</name>
</gene>
<sequence>MKSKFKADLSKEKQLTPLLDHYYKKHLKHYRFERVTHLKKQLQGIYLILKDNRSKKQFFMDEKAQLEYINESLPTFAFELFYHKNNAQKQGWLFDATKKTQFYALVTSIYSDVDDVFTSCNITFVNREKLILRLHETGLNQKFLNQLACVHNELHEKLVMKELDSKYEGYLFFSTKNKAEKPINLILKLEYLERIGIAKRLV</sequence>
<protein>
    <submittedName>
        <fullName evidence="1">Uncharacterized protein</fullName>
    </submittedName>
</protein>
<evidence type="ECO:0000313" key="1">
    <source>
        <dbReference type="EMBL" id="RIV34946.1"/>
    </source>
</evidence>
<dbReference type="EMBL" id="QXFH01000070">
    <property type="protein sequence ID" value="RIV34946.1"/>
    <property type="molecule type" value="Genomic_DNA"/>
</dbReference>